<accession>A0A833C9T3</accession>
<dbReference type="Pfam" id="PF14657">
    <property type="entry name" value="Arm-DNA-bind_4"/>
    <property type="match status" value="1"/>
</dbReference>
<dbReference type="PROSITE" id="PS51898">
    <property type="entry name" value="TYR_RECOMBINASE"/>
    <property type="match status" value="1"/>
</dbReference>
<dbReference type="AlphaFoldDB" id="A0A833C9T3"/>
<dbReference type="GO" id="GO:0006310">
    <property type="term" value="P:DNA recombination"/>
    <property type="evidence" value="ECO:0007669"/>
    <property type="project" value="UniProtKB-KW"/>
</dbReference>
<dbReference type="EMBL" id="WBKH01000010">
    <property type="protein sequence ID" value="KAB1477177.1"/>
    <property type="molecule type" value="Genomic_DNA"/>
</dbReference>
<dbReference type="GeneID" id="83055623"/>
<feature type="domain" description="Tyr recombinase" evidence="2">
    <location>
        <begin position="169"/>
        <end position="333"/>
    </location>
</feature>
<dbReference type="InterPro" id="IPR011010">
    <property type="entry name" value="DNA_brk_join_enz"/>
</dbReference>
<protein>
    <submittedName>
        <fullName evidence="3">Tyrosine-type recombinase/integrase</fullName>
    </submittedName>
</protein>
<dbReference type="InterPro" id="IPR050090">
    <property type="entry name" value="Tyrosine_recombinase_XerCD"/>
</dbReference>
<evidence type="ECO:0000256" key="1">
    <source>
        <dbReference type="ARBA" id="ARBA00023172"/>
    </source>
</evidence>
<sequence length="359" mass="41120">MRRANGTGSIYKMKHKNLRKPYRVVITTGFTDDGKAIRKTVGTFKTAREAQEYLSNYKGNPTEITNRIITVEQCWQWMLDIKTRKGVGLTPYNTAKKKIEHLFKLPMTDVRLADLQAVIDAYADKSRSLIVQIMCAFHGLYEAADKNDVPVAKNYAKYIILPPEPEKAEIHKPYTMPKILELWQSDDIVAKWQLVYIYTGMRPNELVKMRLEDVHIKERYMVGGSKTAAGKNRIIPIAECIVPIITEMHAQAKFKRLDTFIPLDKNADLIRKRIKKASGHLPHDGRHTFATLADEYKLDSNITKRILGHSLRKDITQNVYIHKDASALIAAVNLLPNYYDIKKVVQELSNKQEITPMNA</sequence>
<dbReference type="GO" id="GO:0003677">
    <property type="term" value="F:DNA binding"/>
    <property type="evidence" value="ECO:0007669"/>
    <property type="project" value="InterPro"/>
</dbReference>
<dbReference type="Pfam" id="PF00589">
    <property type="entry name" value="Phage_integrase"/>
    <property type="match status" value="1"/>
</dbReference>
<dbReference type="PANTHER" id="PTHR30349">
    <property type="entry name" value="PHAGE INTEGRASE-RELATED"/>
    <property type="match status" value="1"/>
</dbReference>
<dbReference type="InterPro" id="IPR028259">
    <property type="entry name" value="AP2-like_int_N"/>
</dbReference>
<dbReference type="Gene3D" id="1.10.443.10">
    <property type="entry name" value="Intergrase catalytic core"/>
    <property type="match status" value="1"/>
</dbReference>
<reference evidence="3 4" key="1">
    <citation type="submission" date="2019-09" db="EMBL/GenBank/DDBJ databases">
        <title>Draft genome sequence of 3 type strains from the CCUG.</title>
        <authorList>
            <person name="Pineiro-Iglesias B."/>
            <person name="Tunovic T."/>
            <person name="Unosson C."/>
            <person name="Inganas E."/>
            <person name="Ohlen M."/>
            <person name="Cardew S."/>
            <person name="Jensie-Markopoulos S."/>
            <person name="Salva-Serra F."/>
            <person name="Jaen-Luchoro D."/>
            <person name="Karlsson R."/>
            <person name="Svensson-Stadler L."/>
            <person name="Chun J."/>
            <person name="Moore E."/>
        </authorList>
    </citation>
    <scope>NUCLEOTIDE SEQUENCE [LARGE SCALE GENOMIC DNA]</scope>
    <source>
        <strain evidence="3 4">CCUG 65427</strain>
    </source>
</reference>
<evidence type="ECO:0000313" key="4">
    <source>
        <dbReference type="Proteomes" id="UP000434554"/>
    </source>
</evidence>
<gene>
    <name evidence="3" type="ORF">F8R14_09270</name>
</gene>
<keyword evidence="1" id="KW-0233">DNA recombination</keyword>
<proteinExistence type="predicted"/>
<dbReference type="PANTHER" id="PTHR30349:SF64">
    <property type="entry name" value="PROPHAGE INTEGRASE INTD-RELATED"/>
    <property type="match status" value="1"/>
</dbReference>
<dbReference type="SUPFAM" id="SSF56349">
    <property type="entry name" value="DNA breaking-rejoining enzymes"/>
    <property type="match status" value="1"/>
</dbReference>
<dbReference type="Proteomes" id="UP000434554">
    <property type="component" value="Unassembled WGS sequence"/>
</dbReference>
<evidence type="ECO:0000259" key="2">
    <source>
        <dbReference type="PROSITE" id="PS51898"/>
    </source>
</evidence>
<comment type="caution">
    <text evidence="3">The sequence shown here is derived from an EMBL/GenBank/DDBJ whole genome shotgun (WGS) entry which is preliminary data.</text>
</comment>
<dbReference type="InterPro" id="IPR002104">
    <property type="entry name" value="Integrase_catalytic"/>
</dbReference>
<name>A0A833C9T3_9FIRM</name>
<dbReference type="GO" id="GO:0015074">
    <property type="term" value="P:DNA integration"/>
    <property type="evidence" value="ECO:0007669"/>
    <property type="project" value="InterPro"/>
</dbReference>
<dbReference type="InterPro" id="IPR013762">
    <property type="entry name" value="Integrase-like_cat_sf"/>
</dbReference>
<organism evidence="3 4">
    <name type="scientific">Veillonella seminalis</name>
    <dbReference type="NCBI Taxonomy" id="1502943"/>
    <lineage>
        <taxon>Bacteria</taxon>
        <taxon>Bacillati</taxon>
        <taxon>Bacillota</taxon>
        <taxon>Negativicutes</taxon>
        <taxon>Veillonellales</taxon>
        <taxon>Veillonellaceae</taxon>
        <taxon>Veillonella</taxon>
    </lineage>
</organism>
<dbReference type="RefSeq" id="WP_127008366.1">
    <property type="nucleotide sequence ID" value="NZ_RQUZ01000010.1"/>
</dbReference>
<evidence type="ECO:0000313" key="3">
    <source>
        <dbReference type="EMBL" id="KAB1477177.1"/>
    </source>
</evidence>